<protein>
    <submittedName>
        <fullName evidence="2">Uncharacterized protein</fullName>
    </submittedName>
</protein>
<dbReference type="Proteomes" id="UP000051494">
    <property type="component" value="Unassembled WGS sequence"/>
</dbReference>
<reference evidence="3" key="2">
    <citation type="journal article" date="2016" name="Genome Announc.">
        <title>Draft Genome Sequences of Two Novel Amoeba-Resistant Intranuclear Bacteria, 'Candidatus Berkiella cookevillensis' and 'Candidatus Berkiella aquae'.</title>
        <authorList>
            <person name="Mehari Y.T."/>
            <person name="Arivett B.A."/>
            <person name="Farone A.L."/>
            <person name="Gunderson J.H."/>
            <person name="Farone M.B."/>
        </authorList>
    </citation>
    <scope>NUCLEOTIDE SEQUENCE</scope>
    <source>
        <strain evidence="3">CC99</strain>
    </source>
</reference>
<feature type="transmembrane region" description="Helical" evidence="1">
    <location>
        <begin position="63"/>
        <end position="88"/>
    </location>
</feature>
<evidence type="ECO:0000313" key="4">
    <source>
        <dbReference type="Proteomes" id="UP000051494"/>
    </source>
</evidence>
<evidence type="ECO:0000313" key="2">
    <source>
        <dbReference type="EMBL" id="KRG18387.1"/>
    </source>
</evidence>
<dbReference type="RefSeq" id="WP_057624684.1">
    <property type="nucleotide sequence ID" value="NZ_LKHV02000001.1"/>
</dbReference>
<keyword evidence="1" id="KW-0472">Membrane</keyword>
<reference evidence="2" key="1">
    <citation type="submission" date="2015-09" db="EMBL/GenBank/DDBJ databases">
        <title>Draft Genome Sequences of Two Novel Amoeba-resistant Intranuclear Bacteria, Candidatus Berkiella cookevillensis and Candidatus Berkiella aquae.</title>
        <authorList>
            <person name="Mehari Y.T."/>
            <person name="Arivett B.A."/>
            <person name="Farone A.L."/>
            <person name="Gunderson J.H."/>
            <person name="Farone M.B."/>
        </authorList>
    </citation>
    <scope>NUCLEOTIDE SEQUENCE [LARGE SCALE GENOMIC DNA]</scope>
    <source>
        <strain evidence="2">CC99</strain>
    </source>
</reference>
<comment type="caution">
    <text evidence="2">The sequence shown here is derived from an EMBL/GenBank/DDBJ whole genome shotgun (WGS) entry which is preliminary data.</text>
</comment>
<accession>A0A0Q9YQS6</accession>
<dbReference type="AlphaFoldDB" id="A0A0Q9YQS6"/>
<dbReference type="EMBL" id="LKHV01000007">
    <property type="protein sequence ID" value="KRG18387.1"/>
    <property type="molecule type" value="Genomic_DNA"/>
</dbReference>
<evidence type="ECO:0000256" key="1">
    <source>
        <dbReference type="SAM" id="Phobius"/>
    </source>
</evidence>
<reference evidence="3" key="3">
    <citation type="submission" date="2021-06" db="EMBL/GenBank/DDBJ databases">
        <title>Genomic Description and Analysis of Intracellular Bacteria, Candidatus Berkiella cookevillensis and Candidatus Berkiella aquae.</title>
        <authorList>
            <person name="Kidane D.T."/>
            <person name="Mehari Y.T."/>
            <person name="Rice F.C."/>
            <person name="Arivett B.A."/>
            <person name="Farone A.L."/>
            <person name="Berk S.G."/>
            <person name="Farone M.B."/>
        </authorList>
    </citation>
    <scope>NUCLEOTIDE SEQUENCE</scope>
    <source>
        <strain evidence="3">CC99</strain>
    </source>
</reference>
<keyword evidence="1" id="KW-0812">Transmembrane</keyword>
<sequence length="90" mass="9229">MRALEIIELDQVSAGADTSAIEPLTIFTTINLSTTLVGATLGGLSSAAQSIASQQPYYMLANIGLGGILGAFLGTTLGVVGVLGYYTFKE</sequence>
<name>A0A0Q9YQS6_9GAMM</name>
<keyword evidence="1" id="KW-1133">Transmembrane helix</keyword>
<evidence type="ECO:0000313" key="3">
    <source>
        <dbReference type="EMBL" id="MCS5708148.1"/>
    </source>
</evidence>
<keyword evidence="4" id="KW-1185">Reference proteome</keyword>
<gene>
    <name evidence="3" type="ORF">CC99x_004450</name>
    <name evidence="2" type="ORF">CC99x_01599</name>
</gene>
<dbReference type="STRING" id="437022.CC99x_01599"/>
<organism evidence="2">
    <name type="scientific">Candidatus Berkiella cookevillensis</name>
    <dbReference type="NCBI Taxonomy" id="437022"/>
    <lineage>
        <taxon>Bacteria</taxon>
        <taxon>Pseudomonadati</taxon>
        <taxon>Pseudomonadota</taxon>
        <taxon>Gammaproteobacteria</taxon>
        <taxon>Candidatus Berkiellales</taxon>
        <taxon>Candidatus Berkiellaceae</taxon>
        <taxon>Candidatus Berkiella</taxon>
    </lineage>
</organism>
<dbReference type="EMBL" id="LKHV02000001">
    <property type="protein sequence ID" value="MCS5708148.1"/>
    <property type="molecule type" value="Genomic_DNA"/>
</dbReference>
<proteinExistence type="predicted"/>